<evidence type="ECO:0000313" key="2">
    <source>
        <dbReference type="EMBL" id="GBP82939.1"/>
    </source>
</evidence>
<gene>
    <name evidence="2" type="ORF">EVAR_99730_1</name>
</gene>
<evidence type="ECO:0000313" key="3">
    <source>
        <dbReference type="Proteomes" id="UP000299102"/>
    </source>
</evidence>
<feature type="region of interest" description="Disordered" evidence="1">
    <location>
        <begin position="1"/>
        <end position="32"/>
    </location>
</feature>
<organism evidence="2 3">
    <name type="scientific">Eumeta variegata</name>
    <name type="common">Bagworm moth</name>
    <name type="synonym">Eumeta japonica</name>
    <dbReference type="NCBI Taxonomy" id="151549"/>
    <lineage>
        <taxon>Eukaryota</taxon>
        <taxon>Metazoa</taxon>
        <taxon>Ecdysozoa</taxon>
        <taxon>Arthropoda</taxon>
        <taxon>Hexapoda</taxon>
        <taxon>Insecta</taxon>
        <taxon>Pterygota</taxon>
        <taxon>Neoptera</taxon>
        <taxon>Endopterygota</taxon>
        <taxon>Lepidoptera</taxon>
        <taxon>Glossata</taxon>
        <taxon>Ditrysia</taxon>
        <taxon>Tineoidea</taxon>
        <taxon>Psychidae</taxon>
        <taxon>Oiketicinae</taxon>
        <taxon>Eumeta</taxon>
    </lineage>
</organism>
<proteinExistence type="predicted"/>
<reference evidence="2 3" key="1">
    <citation type="journal article" date="2019" name="Commun. Biol.">
        <title>The bagworm genome reveals a unique fibroin gene that provides high tensile strength.</title>
        <authorList>
            <person name="Kono N."/>
            <person name="Nakamura H."/>
            <person name="Ohtoshi R."/>
            <person name="Tomita M."/>
            <person name="Numata K."/>
            <person name="Arakawa K."/>
        </authorList>
    </citation>
    <scope>NUCLEOTIDE SEQUENCE [LARGE SCALE GENOMIC DNA]</scope>
</reference>
<feature type="compositionally biased region" description="Low complexity" evidence="1">
    <location>
        <begin position="17"/>
        <end position="29"/>
    </location>
</feature>
<name>A0A4C1Z7R3_EUMVA</name>
<keyword evidence="3" id="KW-1185">Reference proteome</keyword>
<comment type="caution">
    <text evidence="2">The sequence shown here is derived from an EMBL/GenBank/DDBJ whole genome shotgun (WGS) entry which is preliminary data.</text>
</comment>
<dbReference type="EMBL" id="BGZK01001595">
    <property type="protein sequence ID" value="GBP82939.1"/>
    <property type="molecule type" value="Genomic_DNA"/>
</dbReference>
<dbReference type="Proteomes" id="UP000299102">
    <property type="component" value="Unassembled WGS sequence"/>
</dbReference>
<sequence>MTATSKALKPSSERGHSSMAMPSSRDSSMGAFKAGIGGHVKFAVQADTSKGTPGGKNIQRQFDLKKSEASSAKSASWTSADGHGALFTYAEYSSGESVEPCGTPVLIGLIDESVLSSRKNEVAIANIFVDNNNGTIWEL</sequence>
<evidence type="ECO:0000256" key="1">
    <source>
        <dbReference type="SAM" id="MobiDB-lite"/>
    </source>
</evidence>
<protein>
    <submittedName>
        <fullName evidence="2">Uncharacterized protein</fullName>
    </submittedName>
</protein>
<dbReference type="AlphaFoldDB" id="A0A4C1Z7R3"/>
<accession>A0A4C1Z7R3</accession>